<feature type="region of interest" description="Disordered" evidence="5">
    <location>
        <begin position="126"/>
        <end position="174"/>
    </location>
</feature>
<dbReference type="GO" id="GO:0006825">
    <property type="term" value="P:copper ion transport"/>
    <property type="evidence" value="ECO:0007669"/>
    <property type="project" value="InterPro"/>
</dbReference>
<evidence type="ECO:0000259" key="8">
    <source>
        <dbReference type="Pfam" id="PF04234"/>
    </source>
</evidence>
<feature type="domain" description="CopC" evidence="8">
    <location>
        <begin position="34"/>
        <end position="127"/>
    </location>
</feature>
<dbReference type="Pfam" id="PF04234">
    <property type="entry name" value="CopC"/>
    <property type="match status" value="1"/>
</dbReference>
<protein>
    <recommendedName>
        <fullName evidence="8">CopC domain-containing protein</fullName>
    </recommendedName>
</protein>
<name>A0A1H7AEA9_9ACTN</name>
<dbReference type="GO" id="GO:0030313">
    <property type="term" value="C:cell envelope"/>
    <property type="evidence" value="ECO:0007669"/>
    <property type="project" value="UniProtKB-SubCell"/>
</dbReference>
<evidence type="ECO:0000256" key="5">
    <source>
        <dbReference type="SAM" id="MobiDB-lite"/>
    </source>
</evidence>
<dbReference type="GO" id="GO:0005507">
    <property type="term" value="F:copper ion binding"/>
    <property type="evidence" value="ECO:0007669"/>
    <property type="project" value="InterPro"/>
</dbReference>
<dbReference type="RefSeq" id="WP_092380895.1">
    <property type="nucleotide sequence ID" value="NZ_BOPI01000002.1"/>
</dbReference>
<dbReference type="InterPro" id="IPR014755">
    <property type="entry name" value="Cu-Rt/internalin_Ig-like"/>
</dbReference>
<dbReference type="SUPFAM" id="SSF81296">
    <property type="entry name" value="E set domains"/>
    <property type="match status" value="1"/>
</dbReference>
<dbReference type="EMBL" id="FNYV01000006">
    <property type="protein sequence ID" value="SEJ63276.1"/>
    <property type="molecule type" value="Genomic_DNA"/>
</dbReference>
<comment type="subcellular location">
    <subcellularLocation>
        <location evidence="1">Cell envelope</location>
    </subcellularLocation>
</comment>
<dbReference type="InterPro" id="IPR007348">
    <property type="entry name" value="CopC_dom"/>
</dbReference>
<dbReference type="GO" id="GO:0046688">
    <property type="term" value="P:response to copper ion"/>
    <property type="evidence" value="ECO:0007669"/>
    <property type="project" value="InterPro"/>
</dbReference>
<reference evidence="10" key="1">
    <citation type="submission" date="2016-10" db="EMBL/GenBank/DDBJ databases">
        <authorList>
            <person name="Varghese N."/>
            <person name="Submissions S."/>
        </authorList>
    </citation>
    <scope>NUCLEOTIDE SEQUENCE [LARGE SCALE GENOMIC DNA]</scope>
    <source>
        <strain evidence="10">CGMCC 4.7038</strain>
    </source>
</reference>
<dbReference type="AlphaFoldDB" id="A0A1H7AEA9"/>
<evidence type="ECO:0000256" key="7">
    <source>
        <dbReference type="SAM" id="SignalP"/>
    </source>
</evidence>
<evidence type="ECO:0000313" key="9">
    <source>
        <dbReference type="EMBL" id="SEJ63276.1"/>
    </source>
</evidence>
<evidence type="ECO:0000313" key="10">
    <source>
        <dbReference type="Proteomes" id="UP000198707"/>
    </source>
</evidence>
<keyword evidence="6" id="KW-0472">Membrane</keyword>
<evidence type="ECO:0000256" key="2">
    <source>
        <dbReference type="ARBA" id="ARBA00022723"/>
    </source>
</evidence>
<feature type="compositionally biased region" description="Low complexity" evidence="5">
    <location>
        <begin position="133"/>
        <end position="174"/>
    </location>
</feature>
<sequence length="210" mass="21135">MLIRLRRPLTAGFLAATLAVAAMLIGPVSPAYAHNVLRKATPAQDAELTKPPTKITLEFMQKLNPSFTTITLSDADKQKVATGEPEVTGVKGTITIDAPLANGAYTVAYRVVSTDGHPVQGSYKFTVADPTATAEPTPSVSPEPSEPEAPATPTAAPTSAAAASPAASDSSGGSGTVALLAGAGVLIALIAGAAVVLLRRRRTAGGPAGQ</sequence>
<proteinExistence type="predicted"/>
<feature type="transmembrane region" description="Helical" evidence="6">
    <location>
        <begin position="177"/>
        <end position="198"/>
    </location>
</feature>
<gene>
    <name evidence="9" type="ORF">SAMN05443287_10649</name>
</gene>
<dbReference type="PANTHER" id="PTHR34820:SF4">
    <property type="entry name" value="INNER MEMBRANE PROTEIN YEBZ"/>
    <property type="match status" value="1"/>
</dbReference>
<dbReference type="GO" id="GO:0005886">
    <property type="term" value="C:plasma membrane"/>
    <property type="evidence" value="ECO:0007669"/>
    <property type="project" value="TreeGrafter"/>
</dbReference>
<dbReference type="OrthoDB" id="5242236at2"/>
<dbReference type="Gene3D" id="2.60.40.1220">
    <property type="match status" value="1"/>
</dbReference>
<dbReference type="InterPro" id="IPR014756">
    <property type="entry name" value="Ig_E-set"/>
</dbReference>
<keyword evidence="6" id="KW-0812">Transmembrane</keyword>
<feature type="signal peptide" evidence="7">
    <location>
        <begin position="1"/>
        <end position="33"/>
    </location>
</feature>
<dbReference type="Proteomes" id="UP000198707">
    <property type="component" value="Unassembled WGS sequence"/>
</dbReference>
<keyword evidence="2" id="KW-0479">Metal-binding</keyword>
<evidence type="ECO:0000256" key="1">
    <source>
        <dbReference type="ARBA" id="ARBA00004196"/>
    </source>
</evidence>
<keyword evidence="3 7" id="KW-0732">Signal</keyword>
<keyword evidence="4" id="KW-0186">Copper</keyword>
<evidence type="ECO:0000256" key="6">
    <source>
        <dbReference type="SAM" id="Phobius"/>
    </source>
</evidence>
<dbReference type="STRING" id="1144548.SAMN05443287_10649"/>
<accession>A0A1H7AEA9</accession>
<feature type="chain" id="PRO_5011771665" description="CopC domain-containing protein" evidence="7">
    <location>
        <begin position="34"/>
        <end position="210"/>
    </location>
</feature>
<dbReference type="InterPro" id="IPR032694">
    <property type="entry name" value="CopC/D"/>
</dbReference>
<evidence type="ECO:0000256" key="3">
    <source>
        <dbReference type="ARBA" id="ARBA00022729"/>
    </source>
</evidence>
<organism evidence="9 10">
    <name type="scientific">Micromonospora phaseoli</name>
    <dbReference type="NCBI Taxonomy" id="1144548"/>
    <lineage>
        <taxon>Bacteria</taxon>
        <taxon>Bacillati</taxon>
        <taxon>Actinomycetota</taxon>
        <taxon>Actinomycetes</taxon>
        <taxon>Micromonosporales</taxon>
        <taxon>Micromonosporaceae</taxon>
        <taxon>Micromonospora</taxon>
    </lineage>
</organism>
<dbReference type="PANTHER" id="PTHR34820">
    <property type="entry name" value="INNER MEMBRANE PROTEIN YEBZ"/>
    <property type="match status" value="1"/>
</dbReference>
<evidence type="ECO:0000256" key="4">
    <source>
        <dbReference type="ARBA" id="ARBA00023008"/>
    </source>
</evidence>
<dbReference type="GO" id="GO:0042597">
    <property type="term" value="C:periplasmic space"/>
    <property type="evidence" value="ECO:0007669"/>
    <property type="project" value="InterPro"/>
</dbReference>
<keyword evidence="10" id="KW-1185">Reference proteome</keyword>
<keyword evidence="6" id="KW-1133">Transmembrane helix</keyword>